<proteinExistence type="predicted"/>
<protein>
    <submittedName>
        <fullName evidence="1">Uncharacterized protein</fullName>
    </submittedName>
</protein>
<accession>A0A7S8FEC6</accession>
<dbReference type="Proteomes" id="UP000593737">
    <property type="component" value="Chromosome"/>
</dbReference>
<gene>
    <name evidence="1" type="ORF">Nkreftii_002030</name>
</gene>
<reference evidence="1" key="1">
    <citation type="journal article" date="2020" name="ISME J.">
        <title>Enrichment and physiological characterization of a novel comammox Nitrospira indicates ammonium inhibition of complete nitrification.</title>
        <authorList>
            <person name="Sakoula D."/>
            <person name="Koch H."/>
            <person name="Frank J."/>
            <person name="Jetten M.S.M."/>
            <person name="van Kessel M.A.H.J."/>
            <person name="Lucker S."/>
        </authorList>
    </citation>
    <scope>NUCLEOTIDE SEQUENCE [LARGE SCALE GENOMIC DNA]</scope>
    <source>
        <strain evidence="1">Comreactor17</strain>
    </source>
</reference>
<dbReference type="EMBL" id="CP047423">
    <property type="protein sequence ID" value="QPD04256.1"/>
    <property type="molecule type" value="Genomic_DNA"/>
</dbReference>
<name>A0A7S8FEC6_9BACT</name>
<dbReference type="AlphaFoldDB" id="A0A7S8FEC6"/>
<dbReference type="KEGG" id="nkf:Nkreftii_002030"/>
<evidence type="ECO:0000313" key="1">
    <source>
        <dbReference type="EMBL" id="QPD04256.1"/>
    </source>
</evidence>
<organism evidence="1">
    <name type="scientific">Candidatus Nitrospira kreftii</name>
    <dbReference type="NCBI Taxonomy" id="2652173"/>
    <lineage>
        <taxon>Bacteria</taxon>
        <taxon>Pseudomonadati</taxon>
        <taxon>Nitrospirota</taxon>
        <taxon>Nitrospiria</taxon>
        <taxon>Nitrospirales</taxon>
        <taxon>Nitrospiraceae</taxon>
        <taxon>Nitrospira</taxon>
    </lineage>
</organism>
<sequence>MQPFYSQVTVYLLSATLLLSGCTSTLVRDDVKRMAGLEGHCSGSEWVDDSSIAVLPVPIVAFVTPHIDLRDVSSEPYLNRCGASTRVVNREVFVNRLACMPAGLTRIITLGIWQWCPARVSWSADVLAENPRPASISLDQERNQQP</sequence>